<dbReference type="Proteomes" id="UP000683246">
    <property type="component" value="Chromosome"/>
</dbReference>
<evidence type="ECO:0000256" key="6">
    <source>
        <dbReference type="ARBA" id="ARBA00022888"/>
    </source>
</evidence>
<dbReference type="GO" id="GO:0006529">
    <property type="term" value="P:asparagine biosynthetic process"/>
    <property type="evidence" value="ECO:0007669"/>
    <property type="project" value="UniProtKB-KW"/>
</dbReference>
<comment type="catalytic activity">
    <reaction evidence="8">
        <text>L-aspartate + L-glutamine + ATP + H2O = L-asparagine + L-glutamate + AMP + diphosphate + H(+)</text>
        <dbReference type="Rhea" id="RHEA:12228"/>
        <dbReference type="ChEBI" id="CHEBI:15377"/>
        <dbReference type="ChEBI" id="CHEBI:15378"/>
        <dbReference type="ChEBI" id="CHEBI:29985"/>
        <dbReference type="ChEBI" id="CHEBI:29991"/>
        <dbReference type="ChEBI" id="CHEBI:30616"/>
        <dbReference type="ChEBI" id="CHEBI:33019"/>
        <dbReference type="ChEBI" id="CHEBI:58048"/>
        <dbReference type="ChEBI" id="CHEBI:58359"/>
        <dbReference type="ChEBI" id="CHEBI:456215"/>
        <dbReference type="EC" id="6.3.5.4"/>
    </reaction>
</comment>
<dbReference type="Gene3D" id="3.40.50.620">
    <property type="entry name" value="HUPs"/>
    <property type="match status" value="1"/>
</dbReference>
<evidence type="ECO:0000256" key="10">
    <source>
        <dbReference type="PIRSR" id="PIRSR001589-2"/>
    </source>
</evidence>
<dbReference type="RefSeq" id="WP_212694121.1">
    <property type="nucleotide sequence ID" value="NZ_CP058649.1"/>
</dbReference>
<dbReference type="InterPro" id="IPR029055">
    <property type="entry name" value="Ntn_hydrolases_N"/>
</dbReference>
<dbReference type="KEGG" id="vpy:HZI73_14590"/>
<dbReference type="PANTHER" id="PTHR43284:SF1">
    <property type="entry name" value="ASPARAGINE SYNTHETASE"/>
    <property type="match status" value="1"/>
</dbReference>
<dbReference type="AlphaFoldDB" id="A0A8J8MKZ6"/>
<dbReference type="InterPro" id="IPR014729">
    <property type="entry name" value="Rossmann-like_a/b/a_fold"/>
</dbReference>
<feature type="binding site" evidence="10">
    <location>
        <position position="293"/>
    </location>
    <ligand>
        <name>ATP</name>
        <dbReference type="ChEBI" id="CHEBI:30616"/>
    </ligand>
</feature>
<protein>
    <recommendedName>
        <fullName evidence="3">asparagine synthase (glutamine-hydrolyzing)</fullName>
        <ecNumber evidence="3">6.3.5.4</ecNumber>
    </recommendedName>
</protein>
<feature type="binding site" evidence="10">
    <location>
        <begin position="376"/>
        <end position="377"/>
    </location>
    <ligand>
        <name>ATP</name>
        <dbReference type="ChEBI" id="CHEBI:30616"/>
    </ligand>
</feature>
<dbReference type="EC" id="6.3.5.4" evidence="3"/>
<feature type="domain" description="Glutamine amidotransferase type-2" evidence="12">
    <location>
        <begin position="2"/>
        <end position="216"/>
    </location>
</feature>
<evidence type="ECO:0000313" key="14">
    <source>
        <dbReference type="Proteomes" id="UP000683246"/>
    </source>
</evidence>
<keyword evidence="7 9" id="KW-0315">Glutamine amidotransferase</keyword>
<dbReference type="Pfam" id="PF00733">
    <property type="entry name" value="Asn_synthase"/>
    <property type="match status" value="1"/>
</dbReference>
<evidence type="ECO:0000256" key="3">
    <source>
        <dbReference type="ARBA" id="ARBA00012737"/>
    </source>
</evidence>
<feature type="active site" description="For GATase activity" evidence="9">
    <location>
        <position position="2"/>
    </location>
</feature>
<keyword evidence="4 10" id="KW-0547">Nucleotide-binding</keyword>
<evidence type="ECO:0000256" key="2">
    <source>
        <dbReference type="ARBA" id="ARBA00005752"/>
    </source>
</evidence>
<dbReference type="CDD" id="cd01991">
    <property type="entry name" value="Asn_synthase_B_C"/>
    <property type="match status" value="1"/>
</dbReference>
<dbReference type="Pfam" id="PF13537">
    <property type="entry name" value="GATase_7"/>
    <property type="match status" value="1"/>
</dbReference>
<evidence type="ECO:0000256" key="7">
    <source>
        <dbReference type="ARBA" id="ARBA00022962"/>
    </source>
</evidence>
<keyword evidence="5 10" id="KW-0067">ATP-binding</keyword>
<evidence type="ECO:0000256" key="5">
    <source>
        <dbReference type="ARBA" id="ARBA00022840"/>
    </source>
</evidence>
<comment type="similarity">
    <text evidence="2">Belongs to the asparagine synthetase family.</text>
</comment>
<dbReference type="GO" id="GO:0005829">
    <property type="term" value="C:cytosol"/>
    <property type="evidence" value="ECO:0007669"/>
    <property type="project" value="TreeGrafter"/>
</dbReference>
<dbReference type="PROSITE" id="PS51278">
    <property type="entry name" value="GATASE_TYPE_2"/>
    <property type="match status" value="1"/>
</dbReference>
<dbReference type="PIRSF" id="PIRSF001589">
    <property type="entry name" value="Asn_synthetase_glu-h"/>
    <property type="match status" value="1"/>
</dbReference>
<evidence type="ECO:0000256" key="11">
    <source>
        <dbReference type="PIRSR" id="PIRSR001589-3"/>
    </source>
</evidence>
<comment type="pathway">
    <text evidence="1">Amino-acid biosynthesis; L-asparagine biosynthesis; L-asparagine from L-aspartate (L-Gln route): step 1/1.</text>
</comment>
<proteinExistence type="inferred from homology"/>
<feature type="site" description="Important for beta-aspartyl-AMP intermediate formation" evidence="11">
    <location>
        <position position="378"/>
    </location>
</feature>
<dbReference type="GO" id="GO:0004066">
    <property type="term" value="F:asparagine synthase (glutamine-hydrolyzing) activity"/>
    <property type="evidence" value="ECO:0007669"/>
    <property type="project" value="UniProtKB-EC"/>
</dbReference>
<dbReference type="PANTHER" id="PTHR43284">
    <property type="entry name" value="ASPARAGINE SYNTHETASE (GLUTAMINE-HYDROLYZING)"/>
    <property type="match status" value="1"/>
</dbReference>
<evidence type="ECO:0000259" key="12">
    <source>
        <dbReference type="PROSITE" id="PS51278"/>
    </source>
</evidence>
<organism evidence="13 14">
    <name type="scientific">Vallitalea pronyensis</name>
    <dbReference type="NCBI Taxonomy" id="1348613"/>
    <lineage>
        <taxon>Bacteria</taxon>
        <taxon>Bacillati</taxon>
        <taxon>Bacillota</taxon>
        <taxon>Clostridia</taxon>
        <taxon>Lachnospirales</taxon>
        <taxon>Vallitaleaceae</taxon>
        <taxon>Vallitalea</taxon>
    </lineage>
</organism>
<dbReference type="InterPro" id="IPR051786">
    <property type="entry name" value="ASN_synthetase/amidase"/>
</dbReference>
<evidence type="ECO:0000256" key="1">
    <source>
        <dbReference type="ARBA" id="ARBA00005187"/>
    </source>
</evidence>
<keyword evidence="13" id="KW-0436">Ligase</keyword>
<dbReference type="GO" id="GO:0005524">
    <property type="term" value="F:ATP binding"/>
    <property type="evidence" value="ECO:0007669"/>
    <property type="project" value="UniProtKB-KW"/>
</dbReference>
<dbReference type="CDD" id="cd00712">
    <property type="entry name" value="AsnB"/>
    <property type="match status" value="1"/>
</dbReference>
<sequence length="613" mass="71039">MCGITGWVHYNQNLKPCRDVIYKMTETLVHRGPDEYGYYVTDHALLGHRRLVVIDPEGGKQPMTKKVGPYTYTIVYNGEIYNTDHVRDLLKEKGYTFTSHCDTEVVLVAYMEWGEDCTTYLNGIFAFGVWEDKTKSLFLARDRLGVKPLFYAEVKGSFIFASEMKALLTFPDLEPVLDERGLLELFSLGPSRIPGSGVFKGIYELKPGEYMLHTSDKTQRHIYWKPKTIEHTEDEATTIHHMSHLVEDAITKQLVSDVPICTFLSGGLDSSGISSIAAQYLSRQDRELTTYSIDYEDNDKYFRASDFQPSNDNKWVKGVSQYIGSVHERVILTNDQLAQALRDAVLAYDLPGMADIDSSLMLFCDKVKQKHTVALSGECADEIFGGYPWYQKEEEVYYDGFPWNKHIHERKSFLSPAVGKLNLTAFAHEKYQETIGEIDDIGHGSVFEQRMKKLTYINLKWFMLTLLTRKDRMSMYKSLEVRVPYADHRIVEYAWNIPWHLKNYGQIEKGLLRKCLEHHLPKDVVYRKKSPYPKTYHPAYMKAVRSMLKNILDCKSSPLHDLINTKQVYALLKHDNKLFITPWFGQLMKEPQFIAYLIQLNIWLETYKVKIDF</sequence>
<keyword evidence="14" id="KW-1185">Reference proteome</keyword>
<evidence type="ECO:0000256" key="9">
    <source>
        <dbReference type="PIRSR" id="PIRSR001589-1"/>
    </source>
</evidence>
<reference evidence="13" key="1">
    <citation type="submission" date="2020-07" db="EMBL/GenBank/DDBJ databases">
        <title>Vallitalea pronyensis genome.</title>
        <authorList>
            <person name="Postec A."/>
        </authorList>
    </citation>
    <scope>NUCLEOTIDE SEQUENCE</scope>
    <source>
        <strain evidence="13">FatNI3</strain>
    </source>
</reference>
<dbReference type="InterPro" id="IPR006426">
    <property type="entry name" value="Asn_synth_AEB"/>
</dbReference>
<keyword evidence="6 9" id="KW-0061">Asparagine biosynthesis</keyword>
<dbReference type="Gene3D" id="3.60.20.10">
    <property type="entry name" value="Glutamine Phosphoribosylpyrophosphate, subunit 1, domain 1"/>
    <property type="match status" value="1"/>
</dbReference>
<dbReference type="SUPFAM" id="SSF52402">
    <property type="entry name" value="Adenine nucleotide alpha hydrolases-like"/>
    <property type="match status" value="1"/>
</dbReference>
<name>A0A8J8MKZ6_9FIRM</name>
<dbReference type="InterPro" id="IPR033738">
    <property type="entry name" value="AsnB_N"/>
</dbReference>
<evidence type="ECO:0000256" key="8">
    <source>
        <dbReference type="ARBA" id="ARBA00048741"/>
    </source>
</evidence>
<dbReference type="EMBL" id="CP058649">
    <property type="protein sequence ID" value="QUI23436.1"/>
    <property type="molecule type" value="Genomic_DNA"/>
</dbReference>
<dbReference type="InterPro" id="IPR001962">
    <property type="entry name" value="Asn_synthase"/>
</dbReference>
<evidence type="ECO:0000256" key="4">
    <source>
        <dbReference type="ARBA" id="ARBA00022741"/>
    </source>
</evidence>
<dbReference type="NCBIfam" id="TIGR01536">
    <property type="entry name" value="asn_synth_AEB"/>
    <property type="match status" value="1"/>
</dbReference>
<dbReference type="SUPFAM" id="SSF56235">
    <property type="entry name" value="N-terminal nucleophile aminohydrolases (Ntn hydrolases)"/>
    <property type="match status" value="1"/>
</dbReference>
<gene>
    <name evidence="13" type="primary">asnB</name>
    <name evidence="13" type="ORF">HZI73_14590</name>
</gene>
<keyword evidence="9" id="KW-0028">Amino-acid biosynthesis</keyword>
<feature type="binding site" evidence="10">
    <location>
        <position position="102"/>
    </location>
    <ligand>
        <name>L-glutamine</name>
        <dbReference type="ChEBI" id="CHEBI:58359"/>
    </ligand>
</feature>
<evidence type="ECO:0000313" key="13">
    <source>
        <dbReference type="EMBL" id="QUI23436.1"/>
    </source>
</evidence>
<accession>A0A8J8MKZ6</accession>
<dbReference type="InterPro" id="IPR017932">
    <property type="entry name" value="GATase_2_dom"/>
</dbReference>